<dbReference type="Pfam" id="PF00049">
    <property type="entry name" value="Insulin"/>
    <property type="match status" value="1"/>
</dbReference>
<feature type="signal peptide" evidence="7">
    <location>
        <begin position="1"/>
        <end position="35"/>
    </location>
</feature>
<dbReference type="SUPFAM" id="SSF56994">
    <property type="entry name" value="Insulin-like"/>
    <property type="match status" value="1"/>
</dbReference>
<evidence type="ECO:0000256" key="3">
    <source>
        <dbReference type="ARBA" id="ARBA00022685"/>
    </source>
</evidence>
<keyword evidence="5" id="KW-1015">Disulfide bond</keyword>
<reference evidence="10 11" key="1">
    <citation type="submission" date="2024-02" db="UniProtKB">
        <authorList>
            <consortium name="WormBaseParasite"/>
        </authorList>
    </citation>
    <scope>IDENTIFICATION</scope>
</reference>
<keyword evidence="6" id="KW-0964">Secreted</keyword>
<sequence>MIAAGARGALTSNRRDLYLLGCLLLISALITTGEASNLRLCGTRLTKALLALCRGQLCAGGLGGIPVAKRAPQADADIWPMSALQGESPAIPDFLTVHKAMKRGGVATECCERRCSFAYLKTFCCDE</sequence>
<proteinExistence type="inferred from homology"/>
<dbReference type="Proteomes" id="UP000887575">
    <property type="component" value="Unassembled WGS sequence"/>
</dbReference>
<evidence type="ECO:0000313" key="10">
    <source>
        <dbReference type="WBParaSite" id="MBELARI_LOCUS8106"/>
    </source>
</evidence>
<evidence type="ECO:0000313" key="11">
    <source>
        <dbReference type="WBParaSite" id="MBELARI_LOCUS8195"/>
    </source>
</evidence>
<evidence type="ECO:0000259" key="8">
    <source>
        <dbReference type="SMART" id="SM00078"/>
    </source>
</evidence>
<dbReference type="GO" id="GO:0005179">
    <property type="term" value="F:hormone activity"/>
    <property type="evidence" value="ECO:0007669"/>
    <property type="project" value="InterPro"/>
</dbReference>
<dbReference type="InterPro" id="IPR022353">
    <property type="entry name" value="Insulin_CS"/>
</dbReference>
<accession>A0AAF3FMG5</accession>
<protein>
    <submittedName>
        <fullName evidence="10 11">Insulin-like domain-containing protein</fullName>
    </submittedName>
</protein>
<evidence type="ECO:0000256" key="4">
    <source>
        <dbReference type="ARBA" id="ARBA00022729"/>
    </source>
</evidence>
<name>A0AAF3FMG5_9BILA</name>
<dbReference type="InterPro" id="IPR016179">
    <property type="entry name" value="Insulin-like"/>
</dbReference>
<comment type="similarity">
    <text evidence="1 6">Belongs to the insulin family.</text>
</comment>
<feature type="chain" id="PRO_5041856436" evidence="7">
    <location>
        <begin position="36"/>
        <end position="127"/>
    </location>
</feature>
<evidence type="ECO:0000256" key="2">
    <source>
        <dbReference type="ARBA" id="ARBA00011207"/>
    </source>
</evidence>
<keyword evidence="9" id="KW-1185">Reference proteome</keyword>
<dbReference type="PANTHER" id="PTHR13647:SF4">
    <property type="entry name" value="INSULIN-LIKE PEPTIDE 1-RELATED"/>
    <property type="match status" value="1"/>
</dbReference>
<evidence type="ECO:0000313" key="9">
    <source>
        <dbReference type="Proteomes" id="UP000887575"/>
    </source>
</evidence>
<comment type="subcellular location">
    <subcellularLocation>
        <location evidence="6">Secreted</location>
    </subcellularLocation>
</comment>
<comment type="subunit">
    <text evidence="2">Heterodimer of a B chain and an A chain linked by two disulfide bonds.</text>
</comment>
<dbReference type="PANTHER" id="PTHR13647">
    <property type="entry name" value="INSULIN-LIKE PEPTIDE 2-RELATED"/>
    <property type="match status" value="1"/>
</dbReference>
<dbReference type="WBParaSite" id="MBELARI_LOCUS8106">
    <property type="protein sequence ID" value="MBELARI_LOCUS8106"/>
    <property type="gene ID" value="MBELARI_LOCUS8106"/>
</dbReference>
<dbReference type="GO" id="GO:0005576">
    <property type="term" value="C:extracellular region"/>
    <property type="evidence" value="ECO:0007669"/>
    <property type="project" value="UniProtKB-SubCell"/>
</dbReference>
<dbReference type="SMART" id="SM00078">
    <property type="entry name" value="IlGF"/>
    <property type="match status" value="1"/>
</dbReference>
<dbReference type="InterPro" id="IPR022352">
    <property type="entry name" value="Ins/IGF/rlx"/>
</dbReference>
<dbReference type="PROSITE" id="PS00262">
    <property type="entry name" value="INSULIN"/>
    <property type="match status" value="1"/>
</dbReference>
<dbReference type="Gene3D" id="1.10.100.10">
    <property type="entry name" value="Insulin-like"/>
    <property type="match status" value="1"/>
</dbReference>
<dbReference type="AlphaFoldDB" id="A0AAF3FMG5"/>
<organism evidence="9 10">
    <name type="scientific">Mesorhabditis belari</name>
    <dbReference type="NCBI Taxonomy" id="2138241"/>
    <lineage>
        <taxon>Eukaryota</taxon>
        <taxon>Metazoa</taxon>
        <taxon>Ecdysozoa</taxon>
        <taxon>Nematoda</taxon>
        <taxon>Chromadorea</taxon>
        <taxon>Rhabditida</taxon>
        <taxon>Rhabditina</taxon>
        <taxon>Rhabditomorpha</taxon>
        <taxon>Rhabditoidea</taxon>
        <taxon>Rhabditidae</taxon>
        <taxon>Mesorhabditinae</taxon>
        <taxon>Mesorhabditis</taxon>
    </lineage>
</organism>
<dbReference type="WBParaSite" id="MBELARI_LOCUS8195">
    <property type="protein sequence ID" value="MBELARI_LOCUS8195"/>
    <property type="gene ID" value="MBELARI_LOCUS8195"/>
</dbReference>
<dbReference type="InterPro" id="IPR036438">
    <property type="entry name" value="Insulin-like_sf"/>
</dbReference>
<evidence type="ECO:0000256" key="5">
    <source>
        <dbReference type="ARBA" id="ARBA00023157"/>
    </source>
</evidence>
<keyword evidence="3" id="KW-0165">Cleavage on pair of basic residues</keyword>
<keyword evidence="4 7" id="KW-0732">Signal</keyword>
<evidence type="ECO:0000256" key="7">
    <source>
        <dbReference type="SAM" id="SignalP"/>
    </source>
</evidence>
<evidence type="ECO:0000256" key="1">
    <source>
        <dbReference type="ARBA" id="ARBA00009034"/>
    </source>
</evidence>
<dbReference type="PRINTS" id="PR00276">
    <property type="entry name" value="INSULINFAMLY"/>
</dbReference>
<evidence type="ECO:0000256" key="6">
    <source>
        <dbReference type="RuleBase" id="RU000406"/>
    </source>
</evidence>
<feature type="domain" description="Insulin-like" evidence="8">
    <location>
        <begin position="38"/>
        <end position="124"/>
    </location>
</feature>